<comment type="subcellular location">
    <subcellularLocation>
        <location evidence="2">Nucleus</location>
    </subcellularLocation>
</comment>
<comment type="caution">
    <text evidence="6">The sequence shown here is derived from an EMBL/GenBank/DDBJ whole genome shotgun (WGS) entry which is preliminary data.</text>
</comment>
<dbReference type="PROSITE" id="PS50006">
    <property type="entry name" value="FHA_DOMAIN"/>
    <property type="match status" value="1"/>
</dbReference>
<name>A0ABR3B9W4_PHYBL</name>
<feature type="compositionally biased region" description="Acidic residues" evidence="3">
    <location>
        <begin position="165"/>
        <end position="176"/>
    </location>
</feature>
<sequence length="384" mass="44602">MPDSPDRQDSDLYYLNSDDLVQTSDVGYSPADHTPRALVIVGSREKTITLGRGGASTVKIGRRNRQISRIHVSIEHNPTKDSFELVVLGLNGATVDNVLYGQHERAELSQDSMIDVLGDIILFKEPPPLCEAGDEEEVMEEEEHMYEEEEEKPVNQKISRKFLIEEDEDEDEEDEEKNVVQNTRRQRQRPRQEEDEESDDDEEAEVKAEEDKKEEKQCVEKETDYSEIIIDALVFSRKSSMPMSDICSRIMKTNPTYRQQPRELWMSRIQHVLQICPFFGEIVRKGKTADGSPKENLYYYSSDKDPVEWRRTAYTQVGRSARKCTLQDKQYFWRIPPKLGRHRGTYIPPPAKDYYEPNNTSKRTNKSEEAEENSRKKSKHNSTN</sequence>
<organism evidence="6 7">
    <name type="scientific">Phycomyces blakesleeanus</name>
    <dbReference type="NCBI Taxonomy" id="4837"/>
    <lineage>
        <taxon>Eukaryota</taxon>
        <taxon>Fungi</taxon>
        <taxon>Fungi incertae sedis</taxon>
        <taxon>Mucoromycota</taxon>
        <taxon>Mucoromycotina</taxon>
        <taxon>Mucoromycetes</taxon>
        <taxon>Mucorales</taxon>
        <taxon>Phycomycetaceae</taxon>
        <taxon>Phycomyces</taxon>
    </lineage>
</organism>
<dbReference type="SUPFAM" id="SSF46785">
    <property type="entry name" value="Winged helix' DNA-binding domain"/>
    <property type="match status" value="1"/>
</dbReference>
<feature type="compositionally biased region" description="Basic and acidic residues" evidence="3">
    <location>
        <begin position="205"/>
        <end position="220"/>
    </location>
</feature>
<keyword evidence="2" id="KW-0539">Nucleus</keyword>
<dbReference type="Gene3D" id="2.60.200.20">
    <property type="match status" value="1"/>
</dbReference>
<evidence type="ECO:0000313" key="7">
    <source>
        <dbReference type="Proteomes" id="UP001448207"/>
    </source>
</evidence>
<feature type="domain" description="Fork-head" evidence="5">
    <location>
        <begin position="220"/>
        <end position="365"/>
    </location>
</feature>
<evidence type="ECO:0000256" key="2">
    <source>
        <dbReference type="PROSITE-ProRule" id="PRU00089"/>
    </source>
</evidence>
<dbReference type="InterPro" id="IPR008984">
    <property type="entry name" value="SMAD_FHA_dom_sf"/>
</dbReference>
<feature type="compositionally biased region" description="Basic and acidic residues" evidence="3">
    <location>
        <begin position="365"/>
        <end position="375"/>
    </location>
</feature>
<evidence type="ECO:0000256" key="3">
    <source>
        <dbReference type="SAM" id="MobiDB-lite"/>
    </source>
</evidence>
<keyword evidence="1 2" id="KW-0238">DNA-binding</keyword>
<feature type="domain" description="FHA" evidence="4">
    <location>
        <begin position="48"/>
        <end position="100"/>
    </location>
</feature>
<evidence type="ECO:0000259" key="4">
    <source>
        <dbReference type="PROSITE" id="PS50006"/>
    </source>
</evidence>
<protein>
    <recommendedName>
        <fullName evidence="8">FHA domain-containing protein</fullName>
    </recommendedName>
</protein>
<feature type="DNA-binding region" description="Fork-head" evidence="2">
    <location>
        <begin position="220"/>
        <end position="365"/>
    </location>
</feature>
<keyword evidence="7" id="KW-1185">Reference proteome</keyword>
<evidence type="ECO:0000256" key="1">
    <source>
        <dbReference type="ARBA" id="ARBA00023125"/>
    </source>
</evidence>
<dbReference type="EMBL" id="JBCLYO010000003">
    <property type="protein sequence ID" value="KAL0091911.1"/>
    <property type="molecule type" value="Genomic_DNA"/>
</dbReference>
<proteinExistence type="predicted"/>
<dbReference type="Gene3D" id="1.10.10.10">
    <property type="entry name" value="Winged helix-like DNA-binding domain superfamily/Winged helix DNA-binding domain"/>
    <property type="match status" value="1"/>
</dbReference>
<dbReference type="SUPFAM" id="SSF49879">
    <property type="entry name" value="SMAD/FHA domain"/>
    <property type="match status" value="1"/>
</dbReference>
<dbReference type="InterPro" id="IPR001766">
    <property type="entry name" value="Fork_head_dom"/>
</dbReference>
<accession>A0ABR3B9W4</accession>
<feature type="compositionally biased region" description="Acidic residues" evidence="3">
    <location>
        <begin position="193"/>
        <end position="204"/>
    </location>
</feature>
<dbReference type="Pfam" id="PF00250">
    <property type="entry name" value="Forkhead"/>
    <property type="match status" value="1"/>
</dbReference>
<dbReference type="PROSITE" id="PS50039">
    <property type="entry name" value="FORK_HEAD_3"/>
    <property type="match status" value="1"/>
</dbReference>
<evidence type="ECO:0000313" key="6">
    <source>
        <dbReference type="EMBL" id="KAL0091911.1"/>
    </source>
</evidence>
<reference evidence="6 7" key="1">
    <citation type="submission" date="2024-04" db="EMBL/GenBank/DDBJ databases">
        <title>Symmetric and asymmetric DNA N6-adenine methylation regulates different biological responses in Mucorales.</title>
        <authorList>
            <consortium name="Lawrence Berkeley National Laboratory"/>
            <person name="Lax C."/>
            <person name="Mondo S.J."/>
            <person name="Osorio-Concepcion M."/>
            <person name="Muszewska A."/>
            <person name="Corrochano-Luque M."/>
            <person name="Gutierrez G."/>
            <person name="Riley R."/>
            <person name="Lipzen A."/>
            <person name="Guo J."/>
            <person name="Hundley H."/>
            <person name="Amirebrahimi M."/>
            <person name="Ng V."/>
            <person name="Lorenzo-Gutierrez D."/>
            <person name="Binder U."/>
            <person name="Yang J."/>
            <person name="Song Y."/>
            <person name="Canovas D."/>
            <person name="Navarro E."/>
            <person name="Freitag M."/>
            <person name="Gabaldon T."/>
            <person name="Grigoriev I.V."/>
            <person name="Corrochano L.M."/>
            <person name="Nicolas F.E."/>
            <person name="Garre V."/>
        </authorList>
    </citation>
    <scope>NUCLEOTIDE SEQUENCE [LARGE SCALE GENOMIC DNA]</scope>
    <source>
        <strain evidence="6 7">L51</strain>
    </source>
</reference>
<feature type="compositionally biased region" description="Acidic residues" evidence="3">
    <location>
        <begin position="132"/>
        <end position="151"/>
    </location>
</feature>
<feature type="region of interest" description="Disordered" evidence="3">
    <location>
        <begin position="127"/>
        <end position="220"/>
    </location>
</feature>
<dbReference type="InterPro" id="IPR036388">
    <property type="entry name" value="WH-like_DNA-bd_sf"/>
</dbReference>
<dbReference type="Proteomes" id="UP001448207">
    <property type="component" value="Unassembled WGS sequence"/>
</dbReference>
<dbReference type="InterPro" id="IPR000253">
    <property type="entry name" value="FHA_dom"/>
</dbReference>
<dbReference type="InterPro" id="IPR036390">
    <property type="entry name" value="WH_DNA-bd_sf"/>
</dbReference>
<evidence type="ECO:0008006" key="8">
    <source>
        <dbReference type="Google" id="ProtNLM"/>
    </source>
</evidence>
<evidence type="ECO:0000259" key="5">
    <source>
        <dbReference type="PROSITE" id="PS50039"/>
    </source>
</evidence>
<feature type="region of interest" description="Disordered" evidence="3">
    <location>
        <begin position="342"/>
        <end position="384"/>
    </location>
</feature>
<gene>
    <name evidence="6" type="ORF">J3Q64DRAFT_1655599</name>
</gene>